<dbReference type="EMBL" id="JABWSX010000001">
    <property type="protein sequence ID" value="NVL08262.1"/>
    <property type="molecule type" value="Genomic_DNA"/>
</dbReference>
<organism evidence="2">
    <name type="scientific">Bradyrhizobium quebecense</name>
    <dbReference type="NCBI Taxonomy" id="2748629"/>
    <lineage>
        <taxon>Bacteria</taxon>
        <taxon>Pseudomonadati</taxon>
        <taxon>Pseudomonadota</taxon>
        <taxon>Alphaproteobacteria</taxon>
        <taxon>Hyphomicrobiales</taxon>
        <taxon>Nitrobacteraceae</taxon>
        <taxon>Bradyrhizobium</taxon>
    </lineage>
</organism>
<name>A0A974AB83_9BRAD</name>
<feature type="domain" description="SnoaL-like" evidence="1">
    <location>
        <begin position="12"/>
        <end position="128"/>
    </location>
</feature>
<evidence type="ECO:0000259" key="1">
    <source>
        <dbReference type="Pfam" id="PF13474"/>
    </source>
</evidence>
<dbReference type="Gene3D" id="3.10.450.50">
    <property type="match status" value="1"/>
</dbReference>
<comment type="caution">
    <text evidence="2">The sequence shown here is derived from an EMBL/GenBank/DDBJ whole genome shotgun (WGS) entry which is preliminary data.</text>
</comment>
<dbReference type="Pfam" id="PF13474">
    <property type="entry name" value="SnoaL_3"/>
    <property type="match status" value="1"/>
</dbReference>
<dbReference type="InterPro" id="IPR037401">
    <property type="entry name" value="SnoaL-like"/>
</dbReference>
<proteinExistence type="predicted"/>
<evidence type="ECO:0000313" key="2">
    <source>
        <dbReference type="EMBL" id="NVL08262.1"/>
    </source>
</evidence>
<accession>A0A974AB83</accession>
<dbReference type="SUPFAM" id="SSF54427">
    <property type="entry name" value="NTF2-like"/>
    <property type="match status" value="1"/>
</dbReference>
<gene>
    <name evidence="2" type="ORF">HU230_21390</name>
</gene>
<reference evidence="2" key="1">
    <citation type="submission" date="2020-06" db="EMBL/GenBank/DDBJ databases">
        <title>Whole Genome Sequence of Bradyrhizobium sp. Strain 66S1MB.</title>
        <authorList>
            <person name="Bromfield E."/>
            <person name="Cloutier S."/>
        </authorList>
    </citation>
    <scope>NUCLEOTIDE SEQUENCE</scope>
    <source>
        <strain evidence="2">66S1MB</strain>
    </source>
</reference>
<sequence>MTQQRHRAETEVRTIIEAWADAVRRHDYAGVLAHHDQDIVMFDVPPPFQSRGLDAYRKTWDLFFGCQRSSYAFDIEDIAITAGDDVAFAVAVMRCGPLDDTFQFRLTIGLRKVGGGWRITHEHHSVPATD</sequence>
<dbReference type="RefSeq" id="WP_176531797.1">
    <property type="nucleotide sequence ID" value="NZ_CP088022.1"/>
</dbReference>
<dbReference type="AlphaFoldDB" id="A0A974AB83"/>
<protein>
    <submittedName>
        <fullName evidence="2">Nuclear transport factor 2 family protein</fullName>
    </submittedName>
</protein>
<dbReference type="InterPro" id="IPR032710">
    <property type="entry name" value="NTF2-like_dom_sf"/>
</dbReference>